<comment type="similarity">
    <text evidence="8">In the C-terminal section; belongs to the FPP/GGPP synthase family.</text>
</comment>
<gene>
    <name evidence="11" type="ORF">AbraCBS73388_009065</name>
</gene>
<dbReference type="InterPro" id="IPR000092">
    <property type="entry name" value="Polyprenyl_synt"/>
</dbReference>
<dbReference type="PROSITE" id="PS00723">
    <property type="entry name" value="POLYPRENYL_SYNTHASE_1"/>
    <property type="match status" value="1"/>
</dbReference>
<protein>
    <submittedName>
        <fullName evidence="11">Terpene cyclase</fullName>
    </submittedName>
</protein>
<dbReference type="PANTHER" id="PTHR12001:SF72">
    <property type="entry name" value="THIJ_PFPI FAMILY PROTEIN (AFU_ORTHOLOGUE AFUA_3G01210)-RELATED"/>
    <property type="match status" value="1"/>
</dbReference>
<proteinExistence type="inferred from homology"/>
<dbReference type="SUPFAM" id="SSF48576">
    <property type="entry name" value="Terpenoid synthases"/>
    <property type="match status" value="2"/>
</dbReference>
<evidence type="ECO:0000313" key="11">
    <source>
        <dbReference type="EMBL" id="GKZ22885.1"/>
    </source>
</evidence>
<dbReference type="GO" id="GO:0046872">
    <property type="term" value="F:metal ion binding"/>
    <property type="evidence" value="ECO:0007669"/>
    <property type="project" value="UniProtKB-KW"/>
</dbReference>
<evidence type="ECO:0000256" key="3">
    <source>
        <dbReference type="ARBA" id="ARBA00022723"/>
    </source>
</evidence>
<feature type="compositionally biased region" description="Low complexity" evidence="10">
    <location>
        <begin position="377"/>
        <end position="405"/>
    </location>
</feature>
<dbReference type="GO" id="GO:0008299">
    <property type="term" value="P:isoprenoid biosynthetic process"/>
    <property type="evidence" value="ECO:0007669"/>
    <property type="project" value="UniProtKB-KW"/>
</dbReference>
<dbReference type="PANTHER" id="PTHR12001">
    <property type="entry name" value="GERANYLGERANYL PYROPHOSPHATE SYNTHASE"/>
    <property type="match status" value="1"/>
</dbReference>
<dbReference type="InterPro" id="IPR008949">
    <property type="entry name" value="Isoprenoid_synthase_dom_sf"/>
</dbReference>
<accession>A0A9W5YS48</accession>
<dbReference type="GO" id="GO:0043386">
    <property type="term" value="P:mycotoxin biosynthetic process"/>
    <property type="evidence" value="ECO:0007669"/>
    <property type="project" value="UniProtKB-ARBA"/>
</dbReference>
<dbReference type="AlphaFoldDB" id="A0A9W5YS48"/>
<dbReference type="Pfam" id="PF19086">
    <property type="entry name" value="Terpene_syn_C_2"/>
    <property type="match status" value="1"/>
</dbReference>
<dbReference type="Proteomes" id="UP001143548">
    <property type="component" value="Unassembled WGS sequence"/>
</dbReference>
<keyword evidence="2" id="KW-0808">Transferase</keyword>
<evidence type="ECO:0000256" key="8">
    <source>
        <dbReference type="ARBA" id="ARBA00038363"/>
    </source>
</evidence>
<feature type="region of interest" description="Disordered" evidence="10">
    <location>
        <begin position="1"/>
        <end position="20"/>
    </location>
</feature>
<evidence type="ECO:0000256" key="6">
    <source>
        <dbReference type="ARBA" id="ARBA00023239"/>
    </source>
</evidence>
<dbReference type="PROSITE" id="PS00444">
    <property type="entry name" value="POLYPRENYL_SYNTHASE_2"/>
    <property type="match status" value="1"/>
</dbReference>
<reference evidence="11" key="1">
    <citation type="submission" date="2022-07" db="EMBL/GenBank/DDBJ databases">
        <title>Taxonomy of Aspergillus series Nigri: significant species reduction supported by multi-species coalescent approaches.</title>
        <authorList>
            <person name="Bian C."/>
            <person name="Kusuya Y."/>
            <person name="Sklenar F."/>
            <person name="D'hooge E."/>
            <person name="Yaguchi T."/>
            <person name="Takahashi H."/>
            <person name="Hubka V."/>
        </authorList>
    </citation>
    <scope>NUCLEOTIDE SEQUENCE</scope>
    <source>
        <strain evidence="11">CBS 733.88</strain>
    </source>
</reference>
<dbReference type="GO" id="GO:0046165">
    <property type="term" value="P:alcohol biosynthetic process"/>
    <property type="evidence" value="ECO:0007669"/>
    <property type="project" value="UniProtKB-ARBA"/>
</dbReference>
<dbReference type="EMBL" id="BROQ01000058">
    <property type="protein sequence ID" value="GKZ22885.1"/>
    <property type="molecule type" value="Genomic_DNA"/>
</dbReference>
<dbReference type="Pfam" id="PF00348">
    <property type="entry name" value="polyprenyl_synt"/>
    <property type="match status" value="1"/>
</dbReference>
<comment type="caution">
    <text evidence="11">The sequence shown here is derived from an EMBL/GenBank/DDBJ whole genome shotgun (WGS) entry which is preliminary data.</text>
</comment>
<organism evidence="11 12">
    <name type="scientific">Aspergillus brasiliensis</name>
    <dbReference type="NCBI Taxonomy" id="319629"/>
    <lineage>
        <taxon>Eukaryota</taxon>
        <taxon>Fungi</taxon>
        <taxon>Dikarya</taxon>
        <taxon>Ascomycota</taxon>
        <taxon>Pezizomycotina</taxon>
        <taxon>Eurotiomycetes</taxon>
        <taxon>Eurotiomycetidae</taxon>
        <taxon>Eurotiales</taxon>
        <taxon>Aspergillaceae</taxon>
        <taxon>Aspergillus</taxon>
        <taxon>Aspergillus subgen. Circumdati</taxon>
    </lineage>
</organism>
<keyword evidence="5" id="KW-0414">Isoprene biosynthesis</keyword>
<evidence type="ECO:0000256" key="5">
    <source>
        <dbReference type="ARBA" id="ARBA00023229"/>
    </source>
</evidence>
<dbReference type="GO" id="GO:0016829">
    <property type="term" value="F:lyase activity"/>
    <property type="evidence" value="ECO:0007669"/>
    <property type="project" value="UniProtKB-KW"/>
</dbReference>
<sequence>MMTTFTLFPDDTSDPVPRSSSDIQGFCHNYPLRRHKFEDQANKGSQQCRDDWEQYIGPIERWGCGNPWEGHFAAVVLPFCRPDRIAIISYCFECEILRPIQPVYLREGSHELDAFMYDNVVESAAKSTVNINRGDIALDETEYRTVRSVTGTKQIQSKMLLDLLSIDPVCAEVVIDSWKTMIDTTVKQDKTRAFSNLEEYVDFRIIDTGAPFVDTLMRFGMNILLTPEEEELVAPIVKPCYAALGLANDYFSFDIEWEEFQRPDLNQSTMTNAVWLFMQWHQVDEQEAKRLVRQVTNDYEREYQQRVRDFISGEGRSNTKLQMYLTALGYQIPGNIAWSLRCPRYHPWLCEDGSALLRASMGEARDVSNEGKRRSISGDSVSSESSVWSGASDRSARSSISSAPSLDEGKEPDRVTLGTEHLLGPADYIASLPSKGVREAFIDALNVWLVLPDRFVGVIKSIAKTLHNASLMLDDIEDGSPLRRGQPATHTIFGQALTINSANFVLIQAMDQVRQLEDSRCLDIFVEEMRNLFIGQSFDLYWTRQGECPSEEEYLEMIRQKTGGLFRLLARLMMQKATVKKNQHISLEPLIDLMGEYFQIRDDYKNLTEEYTGQKGFCEDLDEGKFSFPLIHAHKILSERSEIRSLLQQGRQPGGLDVVQKKQVLSYLHDSGSMAYTEKTLRGLMGEIRLKIDQVEKESGCSNWVLRLLVHRLEV</sequence>
<comment type="pathway">
    <text evidence="1">Secondary metabolite biosynthesis; terpenoid biosynthesis.</text>
</comment>
<keyword evidence="7" id="KW-0511">Multifunctional enzyme</keyword>
<name>A0A9W5YS48_9EURO</name>
<feature type="region of interest" description="Disordered" evidence="10">
    <location>
        <begin position="367"/>
        <end position="413"/>
    </location>
</feature>
<dbReference type="CDD" id="cd00685">
    <property type="entry name" value="Trans_IPPS_HT"/>
    <property type="match status" value="1"/>
</dbReference>
<evidence type="ECO:0000256" key="9">
    <source>
        <dbReference type="ARBA" id="ARBA00038372"/>
    </source>
</evidence>
<keyword evidence="4" id="KW-0460">Magnesium</keyword>
<evidence type="ECO:0000256" key="4">
    <source>
        <dbReference type="ARBA" id="ARBA00022842"/>
    </source>
</evidence>
<keyword evidence="3" id="KW-0479">Metal-binding</keyword>
<keyword evidence="6" id="KW-0456">Lyase</keyword>
<dbReference type="SFLD" id="SFLDS00005">
    <property type="entry name" value="Isoprenoid_Synthase_Type_I"/>
    <property type="match status" value="1"/>
</dbReference>
<evidence type="ECO:0000256" key="7">
    <source>
        <dbReference type="ARBA" id="ARBA00023268"/>
    </source>
</evidence>
<evidence type="ECO:0000313" key="12">
    <source>
        <dbReference type="Proteomes" id="UP001143548"/>
    </source>
</evidence>
<evidence type="ECO:0000256" key="2">
    <source>
        <dbReference type="ARBA" id="ARBA00022679"/>
    </source>
</evidence>
<evidence type="ECO:0000256" key="1">
    <source>
        <dbReference type="ARBA" id="ARBA00004721"/>
    </source>
</evidence>
<evidence type="ECO:0000256" key="10">
    <source>
        <dbReference type="SAM" id="MobiDB-lite"/>
    </source>
</evidence>
<dbReference type="GO" id="GO:0004659">
    <property type="term" value="F:prenyltransferase activity"/>
    <property type="evidence" value="ECO:0007669"/>
    <property type="project" value="InterPro"/>
</dbReference>
<dbReference type="Gene3D" id="1.10.600.10">
    <property type="entry name" value="Farnesyl Diphosphate Synthase"/>
    <property type="match status" value="2"/>
</dbReference>
<dbReference type="InterPro" id="IPR033749">
    <property type="entry name" value="Polyprenyl_synt_CS"/>
</dbReference>
<comment type="similarity">
    <text evidence="9">In the N-terminal section; belongs to the terpene synthase family.</text>
</comment>